<dbReference type="Gene3D" id="3.55.50.30">
    <property type="match status" value="1"/>
</dbReference>
<keyword evidence="6 7" id="KW-0998">Cell outer membrane</keyword>
<feature type="chain" id="PRO_5017674429" evidence="8">
    <location>
        <begin position="39"/>
        <end position="1106"/>
    </location>
</feature>
<dbReference type="NCBIfam" id="TIGR04056">
    <property type="entry name" value="OMP_RagA_SusC"/>
    <property type="match status" value="1"/>
</dbReference>
<dbReference type="InterPro" id="IPR036942">
    <property type="entry name" value="Beta-barrel_TonB_sf"/>
</dbReference>
<keyword evidence="5 7" id="KW-0472">Membrane</keyword>
<accession>A0A3D8HFL4</accession>
<organism evidence="10 11">
    <name type="scientific">Parabacteroides acidifaciens</name>
    <dbReference type="NCBI Taxonomy" id="2290935"/>
    <lineage>
        <taxon>Bacteria</taxon>
        <taxon>Pseudomonadati</taxon>
        <taxon>Bacteroidota</taxon>
        <taxon>Bacteroidia</taxon>
        <taxon>Bacteroidales</taxon>
        <taxon>Tannerellaceae</taxon>
        <taxon>Parabacteroides</taxon>
    </lineage>
</organism>
<evidence type="ECO:0000313" key="10">
    <source>
        <dbReference type="EMBL" id="RDU49726.1"/>
    </source>
</evidence>
<comment type="caution">
    <text evidence="10">The sequence shown here is derived from an EMBL/GenBank/DDBJ whole genome shotgun (WGS) entry which is preliminary data.</text>
</comment>
<keyword evidence="8" id="KW-0732">Signal</keyword>
<dbReference type="Proteomes" id="UP000256321">
    <property type="component" value="Unassembled WGS sequence"/>
</dbReference>
<name>A0A3D8HFL4_9BACT</name>
<dbReference type="InterPro" id="IPR037066">
    <property type="entry name" value="Plug_dom_sf"/>
</dbReference>
<dbReference type="InterPro" id="IPR011662">
    <property type="entry name" value="Secretin/TonB_short_N"/>
</dbReference>
<protein>
    <submittedName>
        <fullName evidence="10">SusC/RagA family TonB-linked outer membrane protein</fullName>
    </submittedName>
</protein>
<keyword evidence="4 7" id="KW-0812">Transmembrane</keyword>
<dbReference type="InterPro" id="IPR012910">
    <property type="entry name" value="Plug_dom"/>
</dbReference>
<feature type="domain" description="Secretin/TonB short N-terminal" evidence="9">
    <location>
        <begin position="67"/>
        <end position="118"/>
    </location>
</feature>
<proteinExistence type="inferred from homology"/>
<dbReference type="EMBL" id="QREV01000013">
    <property type="protein sequence ID" value="RDU49726.1"/>
    <property type="molecule type" value="Genomic_DNA"/>
</dbReference>
<evidence type="ECO:0000256" key="1">
    <source>
        <dbReference type="ARBA" id="ARBA00004571"/>
    </source>
</evidence>
<evidence type="ECO:0000256" key="8">
    <source>
        <dbReference type="SAM" id="SignalP"/>
    </source>
</evidence>
<keyword evidence="2 7" id="KW-0813">Transport</keyword>
<dbReference type="GO" id="GO:0009279">
    <property type="term" value="C:cell outer membrane"/>
    <property type="evidence" value="ECO:0007669"/>
    <property type="project" value="UniProtKB-SubCell"/>
</dbReference>
<evidence type="ECO:0000259" key="9">
    <source>
        <dbReference type="SMART" id="SM00965"/>
    </source>
</evidence>
<evidence type="ECO:0000256" key="3">
    <source>
        <dbReference type="ARBA" id="ARBA00022452"/>
    </source>
</evidence>
<comment type="similarity">
    <text evidence="7">Belongs to the TonB-dependent receptor family.</text>
</comment>
<dbReference type="InterPro" id="IPR039426">
    <property type="entry name" value="TonB-dep_rcpt-like"/>
</dbReference>
<dbReference type="NCBIfam" id="TIGR04057">
    <property type="entry name" value="SusC_RagA_signa"/>
    <property type="match status" value="1"/>
</dbReference>
<keyword evidence="3 7" id="KW-1134">Transmembrane beta strand</keyword>
<dbReference type="PROSITE" id="PS00018">
    <property type="entry name" value="EF_HAND_1"/>
    <property type="match status" value="1"/>
</dbReference>
<evidence type="ECO:0000313" key="11">
    <source>
        <dbReference type="Proteomes" id="UP000256321"/>
    </source>
</evidence>
<dbReference type="Gene3D" id="2.170.130.10">
    <property type="entry name" value="TonB-dependent receptor, plug domain"/>
    <property type="match status" value="1"/>
</dbReference>
<sequence length="1106" mass="122009">MLTLNSRKDMNNIKMLSKKRISFLSFIFLLLVSSYVHADNANEKITVSFSKIPLSEAIKKIESVSGYTFFYDVDKTDLKQEVSLRVNNQEIEMAVDRMLKPTNLQFEINNRQIVLMPKQVRQAGPVQNVRGRVVDENSEPVIGANVSVKGTVNGTITDAEGRFNLSNVPANAILQISYIGMESQEIALKGNTSINVVLKEDAVALSDVVIVGYGVTKKADLTGAVSSVSLDDVSRQPVLRIEEALRGKAPGVQITQTNGAPGSNMRIRIRGTNSVNGSNDPLYVVDGFLGADYSMLNPNDIESITILKDASATSMYGSQGSNGVVLITTKSAKEGEMKVEYNGFVSFDQPFRKLDVLDATQYRTVFNERLVALGNNPYYSETELAAKGKGINWQDEVLRSAVSQNHQLAISGGQSKIKYYLSASYVNQEGVVENSFHKKYGFTGNITSKVRDNFDVVFNLNGNYYESKNLNTATYNGHPVSAALLYPPDERIFDDNGKYETPGGLYGNVGTNPVWLLHNGDEDGYGFKVLANLQLNWTIIDGLKLSVSGGANLISTKSTSLDLNNKNASVTTAIAQAYDGMVVAYQNTNQLAYSKTFNGIHKLDATLVYEQQKYINRQLGAYVTGFSTIALGVNNLGLGANQTASSGYTEWSLQSYLGRVNYTLMDRYLFTASMRIDGSSKFAKGNKYGYFPSGAVAWRLSDEPFIKDMNIFRNLKLRGSYGHVGSQAINPYATLQKMSSGNGQGMNYQFDNASSSIGVAPSSPANRDLKWETTQQTNIGLDFAVLNGRLSGAVDYYYKKTVDLLFNVSVPDYLYGGSVLKNVGSMRNKGWEFMLTGVLADSKDWFVETSATLSLNRNKVLNMGEEEEIFVNSSYGSRVYTGYSVLHVGEPIGQMYGLQYLGTWKSNEAAEAAKYGAVPGDSKYADLNGDNTINGEDMSVIGHALPKFTYSWNTTVSYKNWDLNILFNGVQGNDIWNFTRATMNTAYVPTDVAVLDRWSPTNENSNYPEFSNSNRNETQSDRWLENGSYLRLSNLTLGYTFNQLKRNTFVQEAKLYVSAQNLFTITKYSGYNPESNMSGNSDTAFGYDASGYPAVRSFMVGVKFAF</sequence>
<dbReference type="SUPFAM" id="SSF49464">
    <property type="entry name" value="Carboxypeptidase regulatory domain-like"/>
    <property type="match status" value="1"/>
</dbReference>
<dbReference type="PROSITE" id="PS52016">
    <property type="entry name" value="TONB_DEPENDENT_REC_3"/>
    <property type="match status" value="1"/>
</dbReference>
<dbReference type="Pfam" id="PF13715">
    <property type="entry name" value="CarbopepD_reg_2"/>
    <property type="match status" value="1"/>
</dbReference>
<evidence type="ECO:0000256" key="5">
    <source>
        <dbReference type="ARBA" id="ARBA00023136"/>
    </source>
</evidence>
<dbReference type="InterPro" id="IPR018247">
    <property type="entry name" value="EF_Hand_1_Ca_BS"/>
</dbReference>
<evidence type="ECO:0000256" key="4">
    <source>
        <dbReference type="ARBA" id="ARBA00022692"/>
    </source>
</evidence>
<comment type="subcellular location">
    <subcellularLocation>
        <location evidence="1 7">Cell outer membrane</location>
        <topology evidence="1 7">Multi-pass membrane protein</topology>
    </subcellularLocation>
</comment>
<feature type="signal peptide" evidence="8">
    <location>
        <begin position="1"/>
        <end position="38"/>
    </location>
</feature>
<dbReference type="Gene3D" id="2.60.40.1120">
    <property type="entry name" value="Carboxypeptidase-like, regulatory domain"/>
    <property type="match status" value="1"/>
</dbReference>
<dbReference type="SUPFAM" id="SSF56935">
    <property type="entry name" value="Porins"/>
    <property type="match status" value="1"/>
</dbReference>
<dbReference type="InterPro" id="IPR023997">
    <property type="entry name" value="TonB-dep_OMP_SusC/RagA_CS"/>
</dbReference>
<dbReference type="InterPro" id="IPR008969">
    <property type="entry name" value="CarboxyPept-like_regulatory"/>
</dbReference>
<evidence type="ECO:0000256" key="7">
    <source>
        <dbReference type="PROSITE-ProRule" id="PRU01360"/>
    </source>
</evidence>
<evidence type="ECO:0000256" key="2">
    <source>
        <dbReference type="ARBA" id="ARBA00022448"/>
    </source>
</evidence>
<reference evidence="10 11" key="1">
    <citation type="submission" date="2018-07" db="EMBL/GenBank/DDBJ databases">
        <title>Parabacteroides acidifaciens nov. sp., isolated from human feces.</title>
        <authorList>
            <person name="Wang Y.J."/>
        </authorList>
    </citation>
    <scope>NUCLEOTIDE SEQUENCE [LARGE SCALE GENOMIC DNA]</scope>
    <source>
        <strain evidence="10 11">426-9</strain>
    </source>
</reference>
<dbReference type="Pfam" id="PF07715">
    <property type="entry name" value="Plug"/>
    <property type="match status" value="1"/>
</dbReference>
<dbReference type="AlphaFoldDB" id="A0A3D8HFL4"/>
<dbReference type="Gene3D" id="2.40.170.20">
    <property type="entry name" value="TonB-dependent receptor, beta-barrel domain"/>
    <property type="match status" value="1"/>
</dbReference>
<dbReference type="InterPro" id="IPR023996">
    <property type="entry name" value="TonB-dep_OMP_SusC/RagA"/>
</dbReference>
<gene>
    <name evidence="10" type="ORF">DWU89_07710</name>
</gene>
<dbReference type="FunFam" id="2.60.40.1120:FF:000003">
    <property type="entry name" value="Outer membrane protein Omp121"/>
    <property type="match status" value="1"/>
</dbReference>
<evidence type="ECO:0000256" key="6">
    <source>
        <dbReference type="ARBA" id="ARBA00023237"/>
    </source>
</evidence>
<dbReference type="SMART" id="SM00965">
    <property type="entry name" value="STN"/>
    <property type="match status" value="1"/>
</dbReference>
<dbReference type="Pfam" id="PF07660">
    <property type="entry name" value="STN"/>
    <property type="match status" value="1"/>
</dbReference>
<dbReference type="FunFam" id="2.170.130.10:FF:000008">
    <property type="entry name" value="SusC/RagA family TonB-linked outer membrane protein"/>
    <property type="match status" value="1"/>
</dbReference>